<feature type="region of interest" description="Disordered" evidence="8">
    <location>
        <begin position="865"/>
        <end position="960"/>
    </location>
</feature>
<evidence type="ECO:0000259" key="9">
    <source>
        <dbReference type="Pfam" id="PF11597"/>
    </source>
</evidence>
<dbReference type="InterPro" id="IPR051139">
    <property type="entry name" value="Mediator_complx_sub13"/>
</dbReference>
<feature type="compositionally biased region" description="Pro residues" evidence="8">
    <location>
        <begin position="1113"/>
        <end position="1122"/>
    </location>
</feature>
<feature type="compositionally biased region" description="Low complexity" evidence="8">
    <location>
        <begin position="426"/>
        <end position="443"/>
    </location>
</feature>
<name>A0A8D9A599_9HEMI</name>
<feature type="region of interest" description="Disordered" evidence="8">
    <location>
        <begin position="357"/>
        <end position="412"/>
    </location>
</feature>
<feature type="region of interest" description="Disordered" evidence="8">
    <location>
        <begin position="35"/>
        <end position="66"/>
    </location>
</feature>
<feature type="region of interest" description="Disordered" evidence="8">
    <location>
        <begin position="483"/>
        <end position="693"/>
    </location>
</feature>
<protein>
    <recommendedName>
        <fullName evidence="3">Mediator of RNA polymerase II transcription subunit 13</fullName>
    </recommendedName>
</protein>
<feature type="region of interest" description="Disordered" evidence="8">
    <location>
        <begin position="738"/>
        <end position="836"/>
    </location>
</feature>
<keyword evidence="4" id="KW-0678">Repressor</keyword>
<feature type="compositionally biased region" description="Gly residues" evidence="8">
    <location>
        <begin position="626"/>
        <end position="635"/>
    </location>
</feature>
<feature type="compositionally biased region" description="Pro residues" evidence="8">
    <location>
        <begin position="546"/>
        <end position="565"/>
    </location>
</feature>
<keyword evidence="6" id="KW-0804">Transcription</keyword>
<feature type="region of interest" description="Disordered" evidence="8">
    <location>
        <begin position="1243"/>
        <end position="1262"/>
    </location>
</feature>
<dbReference type="GO" id="GO:0016592">
    <property type="term" value="C:mediator complex"/>
    <property type="evidence" value="ECO:0007669"/>
    <property type="project" value="TreeGrafter"/>
</dbReference>
<comment type="similarity">
    <text evidence="2">Belongs to the Mediator complex subunit 13 family.</text>
</comment>
<comment type="subcellular location">
    <subcellularLocation>
        <location evidence="1">Nucleus</location>
    </subcellularLocation>
</comment>
<evidence type="ECO:0000256" key="1">
    <source>
        <dbReference type="ARBA" id="ARBA00004123"/>
    </source>
</evidence>
<dbReference type="GO" id="GO:0003713">
    <property type="term" value="F:transcription coactivator activity"/>
    <property type="evidence" value="ECO:0007669"/>
    <property type="project" value="TreeGrafter"/>
</dbReference>
<dbReference type="Pfam" id="PF11597">
    <property type="entry name" value="Med13_N"/>
    <property type="match status" value="1"/>
</dbReference>
<evidence type="ECO:0000256" key="4">
    <source>
        <dbReference type="ARBA" id="ARBA00022491"/>
    </source>
</evidence>
<sequence length="1445" mass="148797">MTHQTNGASLEDCHTNFFALTDLCGIKWRKLVHGESSSPVTPGPGGGGGYTPGGGGGGPAPASAEPLEDPVLSSYAKCLAGDILCVWRRVGSPQPNSGGGGGGGGGLFDSIGLPQVTSVPPLSLSAAKELWIFWYGEEPDLSNLVTPELFSSEGEQGSWESGLSYECRSLLFKALHNLIERCLLSREFVRLGKWFVQPYDGTEKSSEKSSHLSFRFAFFVHGESTVCASVDVRVHPPVRYLTRGHLVAAQQQVAASVAAAQAAGGGHAGHAGAAVGPAASGVQVILAPFGLAGTLTGQVFKAVDTAAHRLLEDWRHFYPLHTPDTVDIPPVVEVLVGGVKMRYPSCYVLVTEMDSPAPLSSSPSPLPPLLLTSSSGGDPTSPTSPGVTVSVVPHHTHHPASMVHPPPPAITLPETAWQECTLEIVGPASSAGGPASGPGAPHAGTPPPSAAAAASSQQQQGPGSWPFTDPTLKKPCVCAKCKKGSGGSSGGASSSGRTSFHRRPLDGFSSTSMMGLAHPTRSHHHPSSSTPHHPGGGGCGDSSVPPISPPSIGPSPLPGQPPSVPPCDSTMPVLSPQHPLKAPTPGGAGGLDDKSHIGGARTPSSVSNNVFSPYTGPLGAPPSVEGGAGTPGGGVTIKTEPADSGSGGGGGSQSNANNSSGQNTGGANSSTTTSGGQQTGSNSNNTTSLVHVPLKRPVLQSRDYEECLAEDDAMPSTLLYDYSTLDAWLDHPVKRFKTSDTRSELPVTARPPGAPLYPPSSSSPSPNSGFGIKQEPQQGGLHPGSGQMDSSDPYNFDDEGGGGNINNNNSSGGTGTTLGMDGFKRGPGPPGPESLQIKEEDVKNSSNNLFTNEGLVASYKDLENMFENSDDNGSSDEATLQVPTPPGSNKPASGCEDSGHTPGSGGTGTTLLVRPPRGSGGAGVNIRPEELSKMFPTPPSLENHPMASPSGGHLGDTPTHEASMLVDYHHLSPFGGSGGGGGGKIKSEIYPNMGSPPEELIEDTSYVFRPSTMARMVGSSKYAPLTNLPSQSLPPLVLSPTLLVYKPTYVSSQSQSASSYNSNNTSPTTMSSQHQHQQGPAAASANHSNTVDIKPNMLPNPPTPSSRGGMTPTPTPLRSPYPPASPMMWANAGYRGARTPCPPPPPYSPATPSSTYGGANVKSEPPATSLPPNGGRPPEASSLVVNILLGDTLLNIFRDHNFDSCTLCVCSTDPKCVGNIKGADAGVYLPPSGGGSMVGPATLSSPSPGMSPSPYNSSAGGGNSFHNNNNNMMGGLQMEEDAIRCSCGFSAVVNRRLSHRSGLFLEDELEITGISEELPDKDENPVSAGAGAAGVIDLMREQCGALHSSANSLLRATRSLRSASGTTGPGSHPAFNVLELADTNQVTHIALDQGRLAQLTQDSNSGALCKVEEMAAKQQQQQQQTDDEYDLKSKTQTKQTLLWSD</sequence>
<dbReference type="InterPro" id="IPR021643">
    <property type="entry name" value="Mediator_Med13_N"/>
</dbReference>
<feature type="region of interest" description="Disordered" evidence="8">
    <location>
        <begin position="1419"/>
        <end position="1445"/>
    </location>
</feature>
<feature type="region of interest" description="Disordered" evidence="8">
    <location>
        <begin position="426"/>
        <end position="468"/>
    </location>
</feature>
<evidence type="ECO:0000256" key="2">
    <source>
        <dbReference type="ARBA" id="ARBA00009354"/>
    </source>
</evidence>
<evidence type="ECO:0000256" key="6">
    <source>
        <dbReference type="ARBA" id="ARBA00023163"/>
    </source>
</evidence>
<keyword evidence="7" id="KW-0539">Nucleus</keyword>
<feature type="region of interest" description="Disordered" evidence="8">
    <location>
        <begin position="1140"/>
        <end position="1178"/>
    </location>
</feature>
<accession>A0A8D9A599</accession>
<feature type="domain" description="Mediator complex subunit Med13 N-terminal" evidence="9">
    <location>
        <begin position="119"/>
        <end position="298"/>
    </location>
</feature>
<proteinExistence type="inferred from homology"/>
<feature type="region of interest" description="Disordered" evidence="8">
    <location>
        <begin position="977"/>
        <end position="997"/>
    </location>
</feature>
<feature type="compositionally biased region" description="Gly residues" evidence="8">
    <location>
        <begin position="43"/>
        <end position="59"/>
    </location>
</feature>
<feature type="compositionally biased region" description="Polar residues" evidence="8">
    <location>
        <begin position="602"/>
        <end position="612"/>
    </location>
</feature>
<dbReference type="PANTHER" id="PTHR48249">
    <property type="entry name" value="MEDIATOR OF RNA POLYMERASE II TRANSCRIPTION SUBUNIT 13"/>
    <property type="match status" value="1"/>
</dbReference>
<feature type="compositionally biased region" description="Low complexity" evidence="8">
    <location>
        <begin position="759"/>
        <end position="768"/>
    </location>
</feature>
<organism evidence="10">
    <name type="scientific">Cacopsylla melanoneura</name>
    <dbReference type="NCBI Taxonomy" id="428564"/>
    <lineage>
        <taxon>Eukaryota</taxon>
        <taxon>Metazoa</taxon>
        <taxon>Ecdysozoa</taxon>
        <taxon>Arthropoda</taxon>
        <taxon>Hexapoda</taxon>
        <taxon>Insecta</taxon>
        <taxon>Pterygota</taxon>
        <taxon>Neoptera</taxon>
        <taxon>Paraneoptera</taxon>
        <taxon>Hemiptera</taxon>
        <taxon>Sternorrhyncha</taxon>
        <taxon>Psylloidea</taxon>
        <taxon>Psyllidae</taxon>
        <taxon>Psyllinae</taxon>
        <taxon>Cacopsylla</taxon>
    </lineage>
</organism>
<feature type="compositionally biased region" description="Low complexity" evidence="8">
    <location>
        <begin position="450"/>
        <end position="464"/>
    </location>
</feature>
<evidence type="ECO:0000313" key="10">
    <source>
        <dbReference type="EMBL" id="CAG6759025.1"/>
    </source>
</evidence>
<reference evidence="10" key="1">
    <citation type="submission" date="2021-05" db="EMBL/GenBank/DDBJ databases">
        <authorList>
            <person name="Alioto T."/>
            <person name="Alioto T."/>
            <person name="Gomez Garrido J."/>
        </authorList>
    </citation>
    <scope>NUCLEOTIDE SEQUENCE</scope>
</reference>
<evidence type="ECO:0000256" key="7">
    <source>
        <dbReference type="ARBA" id="ARBA00023242"/>
    </source>
</evidence>
<dbReference type="EMBL" id="HBUF01551467">
    <property type="protein sequence ID" value="CAG6759025.1"/>
    <property type="molecule type" value="Transcribed_RNA"/>
</dbReference>
<evidence type="ECO:0000256" key="3">
    <source>
        <dbReference type="ARBA" id="ARBA00019618"/>
    </source>
</evidence>
<feature type="compositionally biased region" description="Pro residues" evidence="8">
    <location>
        <begin position="1140"/>
        <end position="1149"/>
    </location>
</feature>
<evidence type="ECO:0000256" key="5">
    <source>
        <dbReference type="ARBA" id="ARBA00023015"/>
    </source>
</evidence>
<evidence type="ECO:0000256" key="8">
    <source>
        <dbReference type="SAM" id="MobiDB-lite"/>
    </source>
</evidence>
<dbReference type="EMBL" id="HBUF01551468">
    <property type="protein sequence ID" value="CAG6759032.1"/>
    <property type="molecule type" value="Transcribed_RNA"/>
</dbReference>
<feature type="compositionally biased region" description="Low complexity" evidence="8">
    <location>
        <begin position="1053"/>
        <end position="1073"/>
    </location>
</feature>
<dbReference type="GO" id="GO:0045944">
    <property type="term" value="P:positive regulation of transcription by RNA polymerase II"/>
    <property type="evidence" value="ECO:0007669"/>
    <property type="project" value="TreeGrafter"/>
</dbReference>
<feature type="region of interest" description="Disordered" evidence="8">
    <location>
        <begin position="1053"/>
        <end position="1122"/>
    </location>
</feature>
<feature type="compositionally biased region" description="Low complexity" evidence="8">
    <location>
        <begin position="1244"/>
        <end position="1262"/>
    </location>
</feature>
<keyword evidence="5" id="KW-0805">Transcription regulation</keyword>
<dbReference type="PANTHER" id="PTHR48249:SF3">
    <property type="entry name" value="MEDIATOR OF RNA POLYMERASE II TRANSCRIPTION SUBUNIT 13"/>
    <property type="match status" value="1"/>
</dbReference>
<feature type="compositionally biased region" description="Low complexity" evidence="8">
    <location>
        <begin position="653"/>
        <end position="688"/>
    </location>
</feature>
<feature type="compositionally biased region" description="Polar residues" evidence="8">
    <location>
        <begin position="1434"/>
        <end position="1445"/>
    </location>
</feature>
<feature type="compositionally biased region" description="Low complexity" evidence="8">
    <location>
        <begin position="357"/>
        <end position="393"/>
    </location>
</feature>